<dbReference type="Pfam" id="PF03724">
    <property type="entry name" value="META"/>
    <property type="match status" value="1"/>
</dbReference>
<dbReference type="PANTHER" id="PTHR35535:SF1">
    <property type="entry name" value="HEAT SHOCK PROTEIN HSLJ"/>
    <property type="match status" value="1"/>
</dbReference>
<dbReference type="Gene3D" id="2.40.128.270">
    <property type="match status" value="1"/>
</dbReference>
<organism evidence="4 5">
    <name type="scientific">Winogradskyella arenosi</name>
    <dbReference type="NCBI Taxonomy" id="533325"/>
    <lineage>
        <taxon>Bacteria</taxon>
        <taxon>Pseudomonadati</taxon>
        <taxon>Bacteroidota</taxon>
        <taxon>Flavobacteriia</taxon>
        <taxon>Flavobacteriales</taxon>
        <taxon>Flavobacteriaceae</taxon>
        <taxon>Winogradskyella</taxon>
    </lineage>
</organism>
<dbReference type="AlphaFoldDB" id="A0A368ZGV0"/>
<keyword evidence="1" id="KW-0732">Signal</keyword>
<keyword evidence="5" id="KW-1185">Reference proteome</keyword>
<proteinExistence type="predicted"/>
<feature type="signal peptide" evidence="1">
    <location>
        <begin position="1"/>
        <end position="20"/>
    </location>
</feature>
<evidence type="ECO:0000313" key="5">
    <source>
        <dbReference type="Proteomes" id="UP000253436"/>
    </source>
</evidence>
<evidence type="ECO:0000259" key="3">
    <source>
        <dbReference type="Pfam" id="PF14302"/>
    </source>
</evidence>
<dbReference type="RefSeq" id="WP_114310082.1">
    <property type="nucleotide sequence ID" value="NZ_QPJO01000003.1"/>
</dbReference>
<dbReference type="PROSITE" id="PS51257">
    <property type="entry name" value="PROKAR_LIPOPROTEIN"/>
    <property type="match status" value="1"/>
</dbReference>
<accession>A0A368ZGV0</accession>
<gene>
    <name evidence="4" type="ORF">DFQ08_103413</name>
</gene>
<dbReference type="OrthoDB" id="880459at2"/>
<dbReference type="PANTHER" id="PTHR35535">
    <property type="entry name" value="HEAT SHOCK PROTEIN HSLJ"/>
    <property type="match status" value="1"/>
</dbReference>
<feature type="domain" description="DUF306" evidence="2">
    <location>
        <begin position="119"/>
        <end position="223"/>
    </location>
</feature>
<feature type="domain" description="DUF4377" evidence="3">
    <location>
        <begin position="30"/>
        <end position="110"/>
    </location>
</feature>
<dbReference type="Pfam" id="PF14302">
    <property type="entry name" value="DUF4377"/>
    <property type="match status" value="1"/>
</dbReference>
<sequence length="226" mass="25452">MTLLKTFPFFIFTMMLSACGTTKQTTETYWVNSAKVNCDAGAGKTTCLQWSQTENYENAEWSNLYTPIKGFTFEPGYLQKIEVLKTTLDKSSTPADASSLHYELVKVLEKKQDLKLAIHDIWVATHINKEVITATPKVPTLEINTTKMQVYGTNGCNNYTGQIKKINSDTINFGAMASTKKMCMNMTIPDRFDKALQSITTYKKEANTLIFFNALGEEVLKFKKGD</sequence>
<name>A0A368ZGV0_9FLAO</name>
<dbReference type="Proteomes" id="UP000253436">
    <property type="component" value="Unassembled WGS sequence"/>
</dbReference>
<dbReference type="InterPro" id="IPR038670">
    <property type="entry name" value="HslJ-like_sf"/>
</dbReference>
<protein>
    <submittedName>
        <fullName evidence="4">Heat shock protein HslJ</fullName>
    </submittedName>
</protein>
<dbReference type="InterPro" id="IPR053147">
    <property type="entry name" value="Hsp_HslJ-like"/>
</dbReference>
<feature type="chain" id="PRO_5017051421" evidence="1">
    <location>
        <begin position="21"/>
        <end position="226"/>
    </location>
</feature>
<dbReference type="EMBL" id="QPJO01000003">
    <property type="protein sequence ID" value="RCW91583.1"/>
    <property type="molecule type" value="Genomic_DNA"/>
</dbReference>
<dbReference type="InterPro" id="IPR025485">
    <property type="entry name" value="DUF4377"/>
</dbReference>
<reference evidence="4 5" key="1">
    <citation type="submission" date="2018-07" db="EMBL/GenBank/DDBJ databases">
        <title>Genomic Encyclopedia of Type Strains, Phase III (KMG-III): the genomes of soil and plant-associated and newly described type strains.</title>
        <authorList>
            <person name="Whitman W."/>
        </authorList>
    </citation>
    <scope>NUCLEOTIDE SEQUENCE [LARGE SCALE GENOMIC DNA]</scope>
    <source>
        <strain evidence="4 5">CECT 7958</strain>
    </source>
</reference>
<dbReference type="InterPro" id="IPR005184">
    <property type="entry name" value="DUF306_Meta_HslJ"/>
</dbReference>
<evidence type="ECO:0000313" key="4">
    <source>
        <dbReference type="EMBL" id="RCW91583.1"/>
    </source>
</evidence>
<comment type="caution">
    <text evidence="4">The sequence shown here is derived from an EMBL/GenBank/DDBJ whole genome shotgun (WGS) entry which is preliminary data.</text>
</comment>
<keyword evidence="4" id="KW-0346">Stress response</keyword>
<evidence type="ECO:0000256" key="1">
    <source>
        <dbReference type="SAM" id="SignalP"/>
    </source>
</evidence>
<evidence type="ECO:0000259" key="2">
    <source>
        <dbReference type="Pfam" id="PF03724"/>
    </source>
</evidence>